<feature type="region of interest" description="Disordered" evidence="2">
    <location>
        <begin position="1"/>
        <end position="23"/>
    </location>
</feature>
<gene>
    <name evidence="5" type="ORF">PECAL_3P10650</name>
</gene>
<protein>
    <recommendedName>
        <fullName evidence="7">WW domain-containing protein</fullName>
    </recommendedName>
</protein>
<dbReference type="PROSITE" id="PS01159">
    <property type="entry name" value="WW_DOMAIN_1"/>
    <property type="match status" value="1"/>
</dbReference>
<evidence type="ECO:0000313" key="5">
    <source>
        <dbReference type="EMBL" id="CAH0371137.1"/>
    </source>
</evidence>
<feature type="domain" description="WW" evidence="3">
    <location>
        <begin position="44"/>
        <end position="78"/>
    </location>
</feature>
<feature type="domain" description="RING-type" evidence="4">
    <location>
        <begin position="144"/>
        <end position="189"/>
    </location>
</feature>
<dbReference type="Proteomes" id="UP000789595">
    <property type="component" value="Unassembled WGS sequence"/>
</dbReference>
<evidence type="ECO:0000259" key="3">
    <source>
        <dbReference type="PROSITE" id="PS50020"/>
    </source>
</evidence>
<proteinExistence type="predicted"/>
<dbReference type="Gene3D" id="2.20.70.10">
    <property type="match status" value="1"/>
</dbReference>
<comment type="caution">
    <text evidence="5">The sequence shown here is derived from an EMBL/GenBank/DDBJ whole genome shotgun (WGS) entry which is preliminary data.</text>
</comment>
<dbReference type="EMBL" id="CAKKNE010000003">
    <property type="protein sequence ID" value="CAH0371137.1"/>
    <property type="molecule type" value="Genomic_DNA"/>
</dbReference>
<dbReference type="AlphaFoldDB" id="A0A8J2WWD5"/>
<dbReference type="PROSITE" id="PS50089">
    <property type="entry name" value="ZF_RING_2"/>
    <property type="match status" value="1"/>
</dbReference>
<dbReference type="PROSITE" id="PS50020">
    <property type="entry name" value="WW_DOMAIN_2"/>
    <property type="match status" value="1"/>
</dbReference>
<dbReference type="InterPro" id="IPR001841">
    <property type="entry name" value="Znf_RING"/>
</dbReference>
<dbReference type="GO" id="GO:0008270">
    <property type="term" value="F:zinc ion binding"/>
    <property type="evidence" value="ECO:0007669"/>
    <property type="project" value="UniProtKB-KW"/>
</dbReference>
<organism evidence="5 6">
    <name type="scientific">Pelagomonas calceolata</name>
    <dbReference type="NCBI Taxonomy" id="35677"/>
    <lineage>
        <taxon>Eukaryota</taxon>
        <taxon>Sar</taxon>
        <taxon>Stramenopiles</taxon>
        <taxon>Ochrophyta</taxon>
        <taxon>Pelagophyceae</taxon>
        <taxon>Pelagomonadales</taxon>
        <taxon>Pelagomonadaceae</taxon>
        <taxon>Pelagomonas</taxon>
    </lineage>
</organism>
<evidence type="ECO:0000259" key="4">
    <source>
        <dbReference type="PROSITE" id="PS50089"/>
    </source>
</evidence>
<dbReference type="OrthoDB" id="199205at2759"/>
<evidence type="ECO:0000313" key="6">
    <source>
        <dbReference type="Proteomes" id="UP000789595"/>
    </source>
</evidence>
<keyword evidence="6" id="KW-1185">Reference proteome</keyword>
<dbReference type="InterPro" id="IPR036020">
    <property type="entry name" value="WW_dom_sf"/>
</dbReference>
<dbReference type="Gene3D" id="3.30.40.10">
    <property type="entry name" value="Zinc/RING finger domain, C3HC4 (zinc finger)"/>
    <property type="match status" value="1"/>
</dbReference>
<dbReference type="Pfam" id="PF00397">
    <property type="entry name" value="WW"/>
    <property type="match status" value="1"/>
</dbReference>
<keyword evidence="1" id="KW-0479">Metal-binding</keyword>
<keyword evidence="1" id="KW-0862">Zinc</keyword>
<evidence type="ECO:0000256" key="2">
    <source>
        <dbReference type="SAM" id="MobiDB-lite"/>
    </source>
</evidence>
<dbReference type="InterPro" id="IPR013083">
    <property type="entry name" value="Znf_RING/FYVE/PHD"/>
</dbReference>
<evidence type="ECO:0000256" key="1">
    <source>
        <dbReference type="PROSITE-ProRule" id="PRU00175"/>
    </source>
</evidence>
<keyword evidence="1" id="KW-0863">Zinc-finger</keyword>
<dbReference type="SUPFAM" id="SSF51045">
    <property type="entry name" value="WW domain"/>
    <property type="match status" value="1"/>
</dbReference>
<accession>A0A8J2WWD5</accession>
<feature type="compositionally biased region" description="Low complexity" evidence="2">
    <location>
        <begin position="1"/>
        <end position="10"/>
    </location>
</feature>
<name>A0A8J2WWD5_9STRA</name>
<dbReference type="InterPro" id="IPR001202">
    <property type="entry name" value="WW_dom"/>
</dbReference>
<evidence type="ECO:0008006" key="7">
    <source>
        <dbReference type="Google" id="ProtNLM"/>
    </source>
</evidence>
<sequence length="249" mass="28375">MEESSAPAPADAEDAASVTLPEVYEDAPEDWRLSMAVEDGPEKPRLPEGWAEHIDDATQHPYYHHEALNVTQWEFPSSDQAYEEEDVSRAVEAPEDDSIESWEVAAPAPSKKIKPRKQNKDYIALADAYKLEKQYRDLTSLPTCVMCHRNPCHDVLFPCEHKCVCRSCLQTNGIGESREEGKWPLCPLCCQEIKRILPSDGREVEKYWNWVLEVEPRLPPKFAQRFEFAGAYLRNHDDPPQESCACAIS</sequence>
<dbReference type="SMART" id="SM00456">
    <property type="entry name" value="WW"/>
    <property type="match status" value="1"/>
</dbReference>
<reference evidence="5" key="1">
    <citation type="submission" date="2021-11" db="EMBL/GenBank/DDBJ databases">
        <authorList>
            <consortium name="Genoscope - CEA"/>
            <person name="William W."/>
        </authorList>
    </citation>
    <scope>NUCLEOTIDE SEQUENCE</scope>
</reference>